<organism evidence="1 2">
    <name type="scientific">Trapa incisa</name>
    <dbReference type="NCBI Taxonomy" id="236973"/>
    <lineage>
        <taxon>Eukaryota</taxon>
        <taxon>Viridiplantae</taxon>
        <taxon>Streptophyta</taxon>
        <taxon>Embryophyta</taxon>
        <taxon>Tracheophyta</taxon>
        <taxon>Spermatophyta</taxon>
        <taxon>Magnoliopsida</taxon>
        <taxon>eudicotyledons</taxon>
        <taxon>Gunneridae</taxon>
        <taxon>Pentapetalae</taxon>
        <taxon>rosids</taxon>
        <taxon>malvids</taxon>
        <taxon>Myrtales</taxon>
        <taxon>Lythraceae</taxon>
        <taxon>Trapa</taxon>
    </lineage>
</organism>
<evidence type="ECO:0000313" key="2">
    <source>
        <dbReference type="Proteomes" id="UP001345219"/>
    </source>
</evidence>
<protein>
    <submittedName>
        <fullName evidence="1">Uncharacterized protein</fullName>
    </submittedName>
</protein>
<proteinExistence type="predicted"/>
<name>A0AAN7KAY4_9MYRT</name>
<accession>A0AAN7KAY4</accession>
<dbReference type="Proteomes" id="UP001345219">
    <property type="component" value="Chromosome 11"/>
</dbReference>
<dbReference type="EMBL" id="JAXIOK010000008">
    <property type="protein sequence ID" value="KAK4763466.1"/>
    <property type="molecule type" value="Genomic_DNA"/>
</dbReference>
<sequence>MDLPSIGAFQPLQDENVDLIYQSWERTNGRERQIFLGADGAVPEQRQSQFRNSPASILAGTVVFVYVCVDSNLRRIWNCPYEVLLFDKGEEPDISLSSY</sequence>
<reference evidence="1 2" key="1">
    <citation type="journal article" date="2023" name="Hortic Res">
        <title>Pangenome of water caltrop reveals structural variations and asymmetric subgenome divergence after allopolyploidization.</title>
        <authorList>
            <person name="Zhang X."/>
            <person name="Chen Y."/>
            <person name="Wang L."/>
            <person name="Yuan Y."/>
            <person name="Fang M."/>
            <person name="Shi L."/>
            <person name="Lu R."/>
            <person name="Comes H.P."/>
            <person name="Ma Y."/>
            <person name="Chen Y."/>
            <person name="Huang G."/>
            <person name="Zhou Y."/>
            <person name="Zheng Z."/>
            <person name="Qiu Y."/>
        </authorList>
    </citation>
    <scope>NUCLEOTIDE SEQUENCE [LARGE SCALE GENOMIC DNA]</scope>
    <source>
        <tissue evidence="1">Roots</tissue>
    </source>
</reference>
<dbReference type="AlphaFoldDB" id="A0AAN7KAY4"/>
<comment type="caution">
    <text evidence="1">The sequence shown here is derived from an EMBL/GenBank/DDBJ whole genome shotgun (WGS) entry which is preliminary data.</text>
</comment>
<evidence type="ECO:0000313" key="1">
    <source>
        <dbReference type="EMBL" id="KAK4763466.1"/>
    </source>
</evidence>
<gene>
    <name evidence="1" type="ORF">SAY87_012904</name>
</gene>
<keyword evidence="2" id="KW-1185">Reference proteome</keyword>